<evidence type="ECO:0000256" key="10">
    <source>
        <dbReference type="ARBA" id="ARBA00023004"/>
    </source>
</evidence>
<dbReference type="EC" id="2.8.4.5" evidence="3"/>
<reference evidence="18" key="1">
    <citation type="journal article" date="2014" name="Int. J. Syst. Evol. Microbiol.">
        <title>Complete genome of a new Firmicutes species belonging to the dominant human colonic microbiota ('Ruminococcus bicirculans') reveals two chromosomes and a selective capacity to utilize plant glucans.</title>
        <authorList>
            <consortium name="NISC Comparative Sequencing Program"/>
            <person name="Wegmann U."/>
            <person name="Louis P."/>
            <person name="Goesmann A."/>
            <person name="Henrissat B."/>
            <person name="Duncan S.H."/>
            <person name="Flint H.J."/>
        </authorList>
    </citation>
    <scope>NUCLEOTIDE SEQUENCE</scope>
    <source>
        <strain evidence="18">CCM 8490</strain>
    </source>
</reference>
<reference evidence="18" key="4">
    <citation type="submission" date="2024-05" db="EMBL/GenBank/DDBJ databases">
        <authorList>
            <person name="Sun Q."/>
            <person name="Sedlacek I."/>
        </authorList>
    </citation>
    <scope>NUCLEOTIDE SEQUENCE</scope>
    <source>
        <strain evidence="18">CCM 8490</strain>
    </source>
</reference>
<reference evidence="19 20" key="2">
    <citation type="submission" date="2018-09" db="EMBL/GenBank/DDBJ databases">
        <title>Genomic Encyclopedia of Archaeal and Bacterial Type Strains, Phase II (KMG-II): from individual species to whole genera.</title>
        <authorList>
            <person name="Goeker M."/>
        </authorList>
    </citation>
    <scope>NUCLEOTIDE SEQUENCE [LARGE SCALE GENOMIC DNA]</scope>
    <source>
        <strain evidence="19 20">DSM 27620</strain>
    </source>
</reference>
<evidence type="ECO:0000256" key="5">
    <source>
        <dbReference type="ARBA" id="ARBA00022490"/>
    </source>
</evidence>
<evidence type="ECO:0000256" key="6">
    <source>
        <dbReference type="ARBA" id="ARBA00022679"/>
    </source>
</evidence>
<dbReference type="GO" id="GO:0035598">
    <property type="term" value="F:tRNA (N(6)-L-threonylcarbamoyladenosine(37)-C(2))-methylthiotransferase activity"/>
    <property type="evidence" value="ECO:0007669"/>
    <property type="project" value="UniProtKB-EC"/>
</dbReference>
<evidence type="ECO:0000256" key="14">
    <source>
        <dbReference type="ARBA" id="ARBA00061574"/>
    </source>
</evidence>
<keyword evidence="10" id="KW-0408">Iron</keyword>
<keyword evidence="8" id="KW-0819">tRNA processing</keyword>
<evidence type="ECO:0000256" key="2">
    <source>
        <dbReference type="ARBA" id="ARBA00002399"/>
    </source>
</evidence>
<evidence type="ECO:0000313" key="18">
    <source>
        <dbReference type="EMBL" id="GGG56454.1"/>
    </source>
</evidence>
<dbReference type="OrthoDB" id="9805215at2"/>
<sequence length="452" mass="51335">MSNVISQSKTVAFHTLGCKLNFAETSTIARQLTDAGYQKVNFDEPAKVYIINTCSVTENADKECKLHVKRAVKANPEGLIAIIGCYAQLKPEEISGIEGVDLVLGAKEKFNILSYLDDLEKSESYAQIHSCEIDEADFFVGSYSIGDRTRAFLKVQDGCDYKCTYCTIPLARGISRSDTIDNVVANAKEIAARDIKEIVLTGVNIGDYGKGEFGNKKHEHTFLDLISELDKVDGIERIRISSIEPNLLKDESIELVSKSRSFVPHFHIPLQSGSDELLKKMKRRYLTKLYNERVNKIREVMPDAAIGVDVIVGFPGETEELFMETYNFLNDLPISYLHVFTYSERENTEAADMQGAVPIPERKKRNKMLRILSEKKKMEFYRSQLGKKLPVLWEHEDKNGMMYGFTENYVRVSKPFDEKSINQIEQIILDKILEDGNISIKETQFEDFLAKI</sequence>
<dbReference type="EMBL" id="BMCW01000003">
    <property type="protein sequence ID" value="GGG56454.1"/>
    <property type="molecule type" value="Genomic_DNA"/>
</dbReference>
<dbReference type="InterPro" id="IPR038135">
    <property type="entry name" value="Methylthiotransferase_N_sf"/>
</dbReference>
<dbReference type="GO" id="GO:0051539">
    <property type="term" value="F:4 iron, 4 sulfur cluster binding"/>
    <property type="evidence" value="ECO:0007669"/>
    <property type="project" value="UniProtKB-KW"/>
</dbReference>
<dbReference type="SMART" id="SM00729">
    <property type="entry name" value="Elp3"/>
    <property type="match status" value="1"/>
</dbReference>
<evidence type="ECO:0000256" key="9">
    <source>
        <dbReference type="ARBA" id="ARBA00022723"/>
    </source>
</evidence>
<dbReference type="GO" id="GO:0005829">
    <property type="term" value="C:cytosol"/>
    <property type="evidence" value="ECO:0007669"/>
    <property type="project" value="TreeGrafter"/>
</dbReference>
<dbReference type="Proteomes" id="UP000285906">
    <property type="component" value="Unassembled WGS sequence"/>
</dbReference>
<evidence type="ECO:0000313" key="19">
    <source>
        <dbReference type="EMBL" id="RKE87599.1"/>
    </source>
</evidence>
<dbReference type="InterPro" id="IPR006467">
    <property type="entry name" value="MiaB-like_bact"/>
</dbReference>
<dbReference type="AlphaFoldDB" id="A0A420D9E9"/>
<dbReference type="Gene3D" id="3.40.50.12160">
    <property type="entry name" value="Methylthiotransferase, N-terminal domain"/>
    <property type="match status" value="1"/>
</dbReference>
<comment type="similarity">
    <text evidence="14">Belongs to the methylthiotransferase family. MtaB subfamily.</text>
</comment>
<dbReference type="InterPro" id="IPR058240">
    <property type="entry name" value="rSAM_sf"/>
</dbReference>
<reference evidence="21" key="3">
    <citation type="journal article" date="2019" name="Int. J. Syst. Evol. Microbiol.">
        <title>The Global Catalogue of Microorganisms (GCM) 10K type strain sequencing project: providing services to taxonomists for standard genome sequencing and annotation.</title>
        <authorList>
            <consortium name="The Broad Institute Genomics Platform"/>
            <consortium name="The Broad Institute Genome Sequencing Center for Infectious Disease"/>
            <person name="Wu L."/>
            <person name="Ma J."/>
        </authorList>
    </citation>
    <scope>NUCLEOTIDE SEQUENCE [LARGE SCALE GENOMIC DNA]</scope>
    <source>
        <strain evidence="21">CCM 8490</strain>
    </source>
</reference>
<comment type="cofactor">
    <cofactor evidence="1">
        <name>[4Fe-4S] cluster</name>
        <dbReference type="ChEBI" id="CHEBI:49883"/>
    </cofactor>
</comment>
<evidence type="ECO:0000256" key="8">
    <source>
        <dbReference type="ARBA" id="ARBA00022694"/>
    </source>
</evidence>
<evidence type="ECO:0000256" key="13">
    <source>
        <dbReference type="ARBA" id="ARBA00051661"/>
    </source>
</evidence>
<proteinExistence type="inferred from homology"/>
<dbReference type="InterPro" id="IPR007197">
    <property type="entry name" value="rSAM"/>
</dbReference>
<dbReference type="SFLD" id="SFLDS00029">
    <property type="entry name" value="Radical_SAM"/>
    <property type="match status" value="1"/>
</dbReference>
<evidence type="ECO:0000259" key="17">
    <source>
        <dbReference type="PROSITE" id="PS51918"/>
    </source>
</evidence>
<evidence type="ECO:0000256" key="1">
    <source>
        <dbReference type="ARBA" id="ARBA00001966"/>
    </source>
</evidence>
<dbReference type="InterPro" id="IPR006638">
    <property type="entry name" value="Elp3/MiaA/NifB-like_rSAM"/>
</dbReference>
<dbReference type="GO" id="GO:0035597">
    <property type="term" value="F:tRNA-2-methylthio-N(6)-dimethylallyladenosine(37) synthase activity"/>
    <property type="evidence" value="ECO:0007669"/>
    <property type="project" value="TreeGrafter"/>
</dbReference>
<dbReference type="FunFam" id="3.40.50.12160:FF:000004">
    <property type="entry name" value="Threonylcarbamoyladenosine tRNA methylthiotransferase MtaB"/>
    <property type="match status" value="1"/>
</dbReference>
<dbReference type="CDD" id="cd01335">
    <property type="entry name" value="Radical_SAM"/>
    <property type="match status" value="1"/>
</dbReference>
<dbReference type="InterPro" id="IPR013848">
    <property type="entry name" value="Methylthiotransferase_N"/>
</dbReference>
<dbReference type="Pfam" id="PF00919">
    <property type="entry name" value="UPF0004"/>
    <property type="match status" value="1"/>
</dbReference>
<feature type="domain" description="MTTase N-terminal" evidence="16">
    <location>
        <begin position="9"/>
        <end position="121"/>
    </location>
</feature>
<dbReference type="Pfam" id="PF04055">
    <property type="entry name" value="Radical_SAM"/>
    <property type="match status" value="1"/>
</dbReference>
<dbReference type="Gene3D" id="3.80.30.20">
    <property type="entry name" value="tm_1862 like domain"/>
    <property type="match status" value="1"/>
</dbReference>
<dbReference type="NCBIfam" id="TIGR01579">
    <property type="entry name" value="MiaB-like-C"/>
    <property type="match status" value="1"/>
</dbReference>
<feature type="domain" description="Radical SAM core" evidence="17">
    <location>
        <begin position="145"/>
        <end position="382"/>
    </location>
</feature>
<comment type="function">
    <text evidence="2">Catalyzes the methylthiolation of N6-threonylcarbamoyladenosine (t(6)A), leading to the formation of 2-methylthio-N6-threonylcarbamoyladenosine (ms(2)t(6)A) at position 37 in tRNAs that read codons beginning with adenine.</text>
</comment>
<dbReference type="FunFam" id="3.80.30.20:FF:000001">
    <property type="entry name" value="tRNA-2-methylthio-N(6)-dimethylallyladenosine synthase 2"/>
    <property type="match status" value="1"/>
</dbReference>
<name>A0A420D9E9_9FLAO</name>
<comment type="catalytic activity">
    <reaction evidence="13">
        <text>N(6)-L-threonylcarbamoyladenosine(37) in tRNA + (sulfur carrier)-SH + AH2 + 2 S-adenosyl-L-methionine = 2-methylsulfanyl-N(6)-L-threonylcarbamoyladenosine(37) in tRNA + (sulfur carrier)-H + 5'-deoxyadenosine + L-methionine + A + S-adenosyl-L-homocysteine + 2 H(+)</text>
        <dbReference type="Rhea" id="RHEA:37075"/>
        <dbReference type="Rhea" id="RHEA-COMP:10163"/>
        <dbReference type="Rhea" id="RHEA-COMP:11092"/>
        <dbReference type="Rhea" id="RHEA-COMP:14737"/>
        <dbReference type="Rhea" id="RHEA-COMP:14739"/>
        <dbReference type="ChEBI" id="CHEBI:13193"/>
        <dbReference type="ChEBI" id="CHEBI:15378"/>
        <dbReference type="ChEBI" id="CHEBI:17319"/>
        <dbReference type="ChEBI" id="CHEBI:17499"/>
        <dbReference type="ChEBI" id="CHEBI:29917"/>
        <dbReference type="ChEBI" id="CHEBI:57844"/>
        <dbReference type="ChEBI" id="CHEBI:57856"/>
        <dbReference type="ChEBI" id="CHEBI:59789"/>
        <dbReference type="ChEBI" id="CHEBI:64428"/>
        <dbReference type="ChEBI" id="CHEBI:74418"/>
        <dbReference type="ChEBI" id="CHEBI:74420"/>
        <dbReference type="EC" id="2.8.4.5"/>
    </reaction>
</comment>
<evidence type="ECO:0000313" key="20">
    <source>
        <dbReference type="Proteomes" id="UP000285906"/>
    </source>
</evidence>
<keyword evidence="5" id="KW-0963">Cytoplasm</keyword>
<dbReference type="SFLD" id="SFLDG01082">
    <property type="entry name" value="B12-binding_domain_containing"/>
    <property type="match status" value="1"/>
</dbReference>
<dbReference type="PANTHER" id="PTHR43020:SF2">
    <property type="entry name" value="MITOCHONDRIAL TRNA METHYLTHIOTRANSFERASE CDK5RAP1"/>
    <property type="match status" value="1"/>
</dbReference>
<dbReference type="PROSITE" id="PS51449">
    <property type="entry name" value="MTTASE_N"/>
    <property type="match status" value="1"/>
</dbReference>
<protein>
    <recommendedName>
        <fullName evidence="15">Threonylcarbamoyladenosine tRNA methylthiotransferase MtaB</fullName>
        <ecNumber evidence="3">2.8.4.5</ecNumber>
    </recommendedName>
    <alternativeName>
        <fullName evidence="12">tRNA-t(6)A37 methylthiotransferase</fullName>
    </alternativeName>
</protein>
<dbReference type="PROSITE" id="PS01278">
    <property type="entry name" value="MTTASE_RADICAL"/>
    <property type="match status" value="1"/>
</dbReference>
<keyword evidence="7" id="KW-0949">S-adenosyl-L-methionine</keyword>
<accession>A0A420D9E9</accession>
<evidence type="ECO:0000313" key="21">
    <source>
        <dbReference type="Proteomes" id="UP000658202"/>
    </source>
</evidence>
<keyword evidence="21" id="KW-1185">Reference proteome</keyword>
<gene>
    <name evidence="19" type="ORF">BXY58_1717</name>
    <name evidence="18" type="ORF">GCM10007332_17670</name>
</gene>
<evidence type="ECO:0000256" key="3">
    <source>
        <dbReference type="ARBA" id="ARBA00013273"/>
    </source>
</evidence>
<dbReference type="EMBL" id="RAQH01000004">
    <property type="protein sequence ID" value="RKE87599.1"/>
    <property type="molecule type" value="Genomic_DNA"/>
</dbReference>
<dbReference type="Proteomes" id="UP000658202">
    <property type="component" value="Unassembled WGS sequence"/>
</dbReference>
<evidence type="ECO:0000256" key="15">
    <source>
        <dbReference type="ARBA" id="ARBA00069898"/>
    </source>
</evidence>
<dbReference type="NCBIfam" id="TIGR00089">
    <property type="entry name" value="MiaB/RimO family radical SAM methylthiotransferase"/>
    <property type="match status" value="1"/>
</dbReference>
<evidence type="ECO:0000256" key="7">
    <source>
        <dbReference type="ARBA" id="ARBA00022691"/>
    </source>
</evidence>
<evidence type="ECO:0000256" key="4">
    <source>
        <dbReference type="ARBA" id="ARBA00022485"/>
    </source>
</evidence>
<dbReference type="InterPro" id="IPR020612">
    <property type="entry name" value="Methylthiotransferase_CS"/>
</dbReference>
<dbReference type="SFLD" id="SFLDG01061">
    <property type="entry name" value="methylthiotransferase"/>
    <property type="match status" value="1"/>
</dbReference>
<organism evidence="19 20">
    <name type="scientific">Epilithonimonas arachidiradicis</name>
    <dbReference type="NCBI Taxonomy" id="1617282"/>
    <lineage>
        <taxon>Bacteria</taxon>
        <taxon>Pseudomonadati</taxon>
        <taxon>Bacteroidota</taxon>
        <taxon>Flavobacteriia</taxon>
        <taxon>Flavobacteriales</taxon>
        <taxon>Weeksellaceae</taxon>
        <taxon>Chryseobacterium group</taxon>
        <taxon>Epilithonimonas</taxon>
    </lineage>
</organism>
<dbReference type="SUPFAM" id="SSF102114">
    <property type="entry name" value="Radical SAM enzymes"/>
    <property type="match status" value="1"/>
</dbReference>
<comment type="caution">
    <text evidence="19">The sequence shown here is derived from an EMBL/GenBank/DDBJ whole genome shotgun (WGS) entry which is preliminary data.</text>
</comment>
<keyword evidence="9" id="KW-0479">Metal-binding</keyword>
<evidence type="ECO:0000259" key="16">
    <source>
        <dbReference type="PROSITE" id="PS51449"/>
    </source>
</evidence>
<dbReference type="PROSITE" id="PS51918">
    <property type="entry name" value="RADICAL_SAM"/>
    <property type="match status" value="1"/>
</dbReference>
<dbReference type="InterPro" id="IPR023404">
    <property type="entry name" value="rSAM_horseshoe"/>
</dbReference>
<keyword evidence="4" id="KW-0004">4Fe-4S</keyword>
<keyword evidence="11" id="KW-0411">Iron-sulfur</keyword>
<evidence type="ECO:0000256" key="11">
    <source>
        <dbReference type="ARBA" id="ARBA00023014"/>
    </source>
</evidence>
<evidence type="ECO:0000256" key="12">
    <source>
        <dbReference type="ARBA" id="ARBA00031213"/>
    </source>
</evidence>
<dbReference type="PANTHER" id="PTHR43020">
    <property type="entry name" value="CDK5 REGULATORY SUBUNIT-ASSOCIATED PROTEIN 1"/>
    <property type="match status" value="1"/>
</dbReference>
<keyword evidence="6 19" id="KW-0808">Transferase</keyword>
<dbReference type="InterPro" id="IPR005839">
    <property type="entry name" value="Methylthiotransferase"/>
</dbReference>
<dbReference type="GO" id="GO:0046872">
    <property type="term" value="F:metal ion binding"/>
    <property type="evidence" value="ECO:0007669"/>
    <property type="project" value="UniProtKB-KW"/>
</dbReference>
<dbReference type="RefSeq" id="WP_120213386.1">
    <property type="nucleotide sequence ID" value="NZ_BMCW01000003.1"/>
</dbReference>